<dbReference type="GO" id="GO:0003700">
    <property type="term" value="F:DNA-binding transcription factor activity"/>
    <property type="evidence" value="ECO:0007669"/>
    <property type="project" value="InterPro"/>
</dbReference>
<dbReference type="InterPro" id="IPR005119">
    <property type="entry name" value="LysR_subst-bd"/>
</dbReference>
<evidence type="ECO:0000256" key="3">
    <source>
        <dbReference type="ARBA" id="ARBA00023125"/>
    </source>
</evidence>
<dbReference type="GO" id="GO:0000976">
    <property type="term" value="F:transcription cis-regulatory region binding"/>
    <property type="evidence" value="ECO:0007669"/>
    <property type="project" value="TreeGrafter"/>
</dbReference>
<evidence type="ECO:0000313" key="8">
    <source>
        <dbReference type="Proteomes" id="UP000249324"/>
    </source>
</evidence>
<gene>
    <name evidence="7" type="ORF">DIU77_00225</name>
    <name evidence="6" type="ORF">DIU77_009870</name>
</gene>
<dbReference type="SUPFAM" id="SSF46785">
    <property type="entry name" value="Winged helix' DNA-binding domain"/>
    <property type="match status" value="1"/>
</dbReference>
<reference evidence="6" key="4">
    <citation type="submission" date="2023-08" db="EMBL/GenBank/DDBJ databases">
        <authorList>
            <person name="Guima S.E.S."/>
            <person name="Martins L.F."/>
            <person name="Silva A.M."/>
            <person name="Setubal J.C."/>
        </authorList>
    </citation>
    <scope>NUCLEOTIDE SEQUENCE</scope>
    <source>
        <strain evidence="6">ZC4RG45</strain>
    </source>
</reference>
<dbReference type="Pfam" id="PF03466">
    <property type="entry name" value="LysR_substrate"/>
    <property type="match status" value="1"/>
</dbReference>
<dbReference type="SUPFAM" id="SSF53850">
    <property type="entry name" value="Periplasmic binding protein-like II"/>
    <property type="match status" value="1"/>
</dbReference>
<keyword evidence="4" id="KW-0804">Transcription</keyword>
<reference evidence="7" key="2">
    <citation type="submission" date="2018-05" db="EMBL/GenBank/DDBJ databases">
        <authorList>
            <person name="Lanie J.A."/>
            <person name="Ng W.-L."/>
            <person name="Kazmierczak K.M."/>
            <person name="Andrzejewski T.M."/>
            <person name="Davidsen T.M."/>
            <person name="Wayne K.J."/>
            <person name="Tettelin H."/>
            <person name="Glass J.I."/>
            <person name="Rusch D."/>
            <person name="Podicherti R."/>
            <person name="Tsui H.-C.T."/>
            <person name="Winkler M.E."/>
        </authorList>
    </citation>
    <scope>NUCLEOTIDE SEQUENCE</scope>
    <source>
        <strain evidence="7">ZC4RG45</strain>
    </source>
</reference>
<reference evidence="6 8" key="3">
    <citation type="journal article" date="2021" name="BMC Genomics">
        <title>Genome-resolved metagenome and metatranscriptome analyses of thermophilic composting reveal key bacterial players and their metabolic interactions.</title>
        <authorList>
            <person name="Braga L.P.P."/>
            <person name="Pereira R.V."/>
            <person name="Martins L.F."/>
            <person name="Moura L.M.S."/>
            <person name="Sanchez F.B."/>
            <person name="Patane J.S.L."/>
            <person name="da Silva A.M."/>
            <person name="Setubal J.C."/>
        </authorList>
    </citation>
    <scope>NUCLEOTIDE SEQUENCE [LARGE SCALE GENOMIC DNA]</scope>
    <source>
        <strain evidence="6">ZC4RG45</strain>
    </source>
</reference>
<dbReference type="EMBL" id="QGUI02000107">
    <property type="protein sequence ID" value="MFO7192535.1"/>
    <property type="molecule type" value="Genomic_DNA"/>
</dbReference>
<evidence type="ECO:0000256" key="4">
    <source>
        <dbReference type="ARBA" id="ARBA00023163"/>
    </source>
</evidence>
<dbReference type="PANTHER" id="PTHR30126:SF39">
    <property type="entry name" value="HTH-TYPE TRANSCRIPTIONAL REGULATOR CYSL"/>
    <property type="match status" value="1"/>
</dbReference>
<dbReference type="PROSITE" id="PS50931">
    <property type="entry name" value="HTH_LYSR"/>
    <property type="match status" value="1"/>
</dbReference>
<proteinExistence type="inferred from homology"/>
<comment type="similarity">
    <text evidence="1">Belongs to the LysR transcriptional regulatory family.</text>
</comment>
<dbReference type="EMBL" id="QGUI01000005">
    <property type="protein sequence ID" value="PZN01556.1"/>
    <property type="molecule type" value="Genomic_DNA"/>
</dbReference>
<dbReference type="InterPro" id="IPR036390">
    <property type="entry name" value="WH_DNA-bd_sf"/>
</dbReference>
<dbReference type="Gene3D" id="3.40.190.290">
    <property type="match status" value="1"/>
</dbReference>
<dbReference type="InterPro" id="IPR000847">
    <property type="entry name" value="LysR_HTH_N"/>
</dbReference>
<evidence type="ECO:0000256" key="1">
    <source>
        <dbReference type="ARBA" id="ARBA00009437"/>
    </source>
</evidence>
<dbReference type="AlphaFoldDB" id="A0A2W4JV14"/>
<protein>
    <submittedName>
        <fullName evidence="7">LysR family transcriptional regulator</fullName>
    </submittedName>
</protein>
<dbReference type="Pfam" id="PF00126">
    <property type="entry name" value="HTH_1"/>
    <property type="match status" value="1"/>
</dbReference>
<feature type="domain" description="HTH lysR-type" evidence="5">
    <location>
        <begin position="1"/>
        <end position="58"/>
    </location>
</feature>
<reference evidence="6" key="1">
    <citation type="submission" date="2018-05" db="EMBL/GenBank/DDBJ databases">
        <authorList>
            <person name="Moura L."/>
            <person name="Setubal J.C."/>
        </authorList>
    </citation>
    <scope>NUCLEOTIDE SEQUENCE</scope>
    <source>
        <strain evidence="6">ZC4RG45</strain>
    </source>
</reference>
<evidence type="ECO:0000313" key="7">
    <source>
        <dbReference type="EMBL" id="PZN01556.1"/>
    </source>
</evidence>
<sequence length="315" mass="33437">MTLAQLNAFVLVARLGSVTNAAKALGVSEPAVSQALAALRQHHGDKLLIKRAGGMTLTPGGRQLLPIASQMVALGAEAEAAVRRANGAPERLQVAVTSEFAEFVANPLFEAFGKRLAGRIEATAGLAQVSEMPVLITNRLADVAIGPRLDSEPGQEIDSVPIFQSKLVVVGSPRHRYEGPPSHWQWLVDPAGADPQTDTSRLLRALNVPDAAVQVFPNQTAAWSAAARGAGVTVALEHLVAAELRRQELAVVPTPATPMPVCWHVSTLPADRRSAAANSLRHFLSTPSAMHVMKSPSSGVPPSRFKPPVYVTIWR</sequence>
<dbReference type="PANTHER" id="PTHR30126">
    <property type="entry name" value="HTH-TYPE TRANSCRIPTIONAL REGULATOR"/>
    <property type="match status" value="1"/>
</dbReference>
<dbReference type="InterPro" id="IPR036388">
    <property type="entry name" value="WH-like_DNA-bd_sf"/>
</dbReference>
<dbReference type="Gene3D" id="1.10.10.10">
    <property type="entry name" value="Winged helix-like DNA-binding domain superfamily/Winged helix DNA-binding domain"/>
    <property type="match status" value="1"/>
</dbReference>
<name>A0A2W4JV14_9PSEU</name>
<evidence type="ECO:0000259" key="5">
    <source>
        <dbReference type="PROSITE" id="PS50931"/>
    </source>
</evidence>
<organism evidence="7">
    <name type="scientific">Thermocrispum agreste</name>
    <dbReference type="NCBI Taxonomy" id="37925"/>
    <lineage>
        <taxon>Bacteria</taxon>
        <taxon>Bacillati</taxon>
        <taxon>Actinomycetota</taxon>
        <taxon>Actinomycetes</taxon>
        <taxon>Pseudonocardiales</taxon>
        <taxon>Pseudonocardiaceae</taxon>
        <taxon>Thermocrispum</taxon>
    </lineage>
</organism>
<dbReference type="Proteomes" id="UP000249324">
    <property type="component" value="Unassembled WGS sequence"/>
</dbReference>
<evidence type="ECO:0000256" key="2">
    <source>
        <dbReference type="ARBA" id="ARBA00023015"/>
    </source>
</evidence>
<accession>A0A2W4JV14</accession>
<keyword evidence="3" id="KW-0238">DNA-binding</keyword>
<keyword evidence="2" id="KW-0805">Transcription regulation</keyword>
<dbReference type="STRING" id="1111738.GCA_000427905_03350"/>
<comment type="caution">
    <text evidence="7">The sequence shown here is derived from an EMBL/GenBank/DDBJ whole genome shotgun (WGS) entry which is preliminary data.</text>
</comment>
<evidence type="ECO:0000313" key="6">
    <source>
        <dbReference type="EMBL" id="MFO7192535.1"/>
    </source>
</evidence>